<dbReference type="PANTHER" id="PTHR12943">
    <property type="entry name" value="HOMOCYSTEINE-RESPONSIVE ENDOPLASMIC RETICULUM-RESIDENT UNIQUITIN-LIKE DOMAIN HERPUD PROTEIN FAMILY MEMBER"/>
    <property type="match status" value="1"/>
</dbReference>
<evidence type="ECO:0000256" key="2">
    <source>
        <dbReference type="ARBA" id="ARBA00022692"/>
    </source>
</evidence>
<dbReference type="AlphaFoldDB" id="A1CNN6"/>
<dbReference type="Proteomes" id="UP000006701">
    <property type="component" value="Unassembled WGS sequence"/>
</dbReference>
<dbReference type="InterPro" id="IPR039751">
    <property type="entry name" value="HERPUD1/2"/>
</dbReference>
<protein>
    <submittedName>
        <fullName evidence="7">Ubiquitin family protein</fullName>
    </submittedName>
</protein>
<dbReference type="SUPFAM" id="SSF54236">
    <property type="entry name" value="Ubiquitin-like"/>
    <property type="match status" value="1"/>
</dbReference>
<dbReference type="KEGG" id="act:ACLA_019620"/>
<reference evidence="7 8" key="1">
    <citation type="journal article" date="2008" name="PLoS Genet.">
        <title>Genomic islands in the pathogenic filamentous fungus Aspergillus fumigatus.</title>
        <authorList>
            <person name="Fedorova N.D."/>
            <person name="Khaldi N."/>
            <person name="Joardar V.S."/>
            <person name="Maiti R."/>
            <person name="Amedeo P."/>
            <person name="Anderson M.J."/>
            <person name="Crabtree J."/>
            <person name="Silva J.C."/>
            <person name="Badger J.H."/>
            <person name="Albarraq A."/>
            <person name="Angiuoli S."/>
            <person name="Bussey H."/>
            <person name="Bowyer P."/>
            <person name="Cotty P.J."/>
            <person name="Dyer P.S."/>
            <person name="Egan A."/>
            <person name="Galens K."/>
            <person name="Fraser-Liggett C.M."/>
            <person name="Haas B.J."/>
            <person name="Inman J.M."/>
            <person name="Kent R."/>
            <person name="Lemieux S."/>
            <person name="Malavazi I."/>
            <person name="Orvis J."/>
            <person name="Roemer T."/>
            <person name="Ronning C.M."/>
            <person name="Sundaram J.P."/>
            <person name="Sutton G."/>
            <person name="Turner G."/>
            <person name="Venter J.C."/>
            <person name="White O.R."/>
            <person name="Whitty B.R."/>
            <person name="Youngman P."/>
            <person name="Wolfe K.H."/>
            <person name="Goldman G.H."/>
            <person name="Wortman J.R."/>
            <person name="Jiang B."/>
            <person name="Denning D.W."/>
            <person name="Nierman W.C."/>
        </authorList>
    </citation>
    <scope>NUCLEOTIDE SEQUENCE [LARGE SCALE GENOMIC DNA]</scope>
    <source>
        <strain evidence="8">ATCC 1007 / CBS 513.65 / DSM 816 / NCTC 3887 / NRRL 1</strain>
    </source>
</reference>
<feature type="region of interest" description="Disordered" evidence="5">
    <location>
        <begin position="520"/>
        <end position="539"/>
    </location>
</feature>
<keyword evidence="3" id="KW-1133">Transmembrane helix</keyword>
<dbReference type="STRING" id="344612.A1CNN6"/>
<evidence type="ECO:0000259" key="6">
    <source>
        <dbReference type="PROSITE" id="PS50053"/>
    </source>
</evidence>
<dbReference type="RefSeq" id="XP_001268683.1">
    <property type="nucleotide sequence ID" value="XM_001268682.1"/>
</dbReference>
<evidence type="ECO:0000256" key="4">
    <source>
        <dbReference type="ARBA" id="ARBA00023136"/>
    </source>
</evidence>
<dbReference type="VEuPathDB" id="FungiDB:ACLA_019620"/>
<feature type="domain" description="Ubiquitin-like" evidence="6">
    <location>
        <begin position="23"/>
        <end position="102"/>
    </location>
</feature>
<dbReference type="OrthoDB" id="21589at2759"/>
<feature type="region of interest" description="Disordered" evidence="5">
    <location>
        <begin position="183"/>
        <end position="241"/>
    </location>
</feature>
<evidence type="ECO:0000256" key="5">
    <source>
        <dbReference type="SAM" id="MobiDB-lite"/>
    </source>
</evidence>
<dbReference type="EMBL" id="DS027059">
    <property type="protein sequence ID" value="EAW07257.1"/>
    <property type="molecule type" value="Genomic_DNA"/>
</dbReference>
<feature type="compositionally biased region" description="Low complexity" evidence="5">
    <location>
        <begin position="617"/>
        <end position="631"/>
    </location>
</feature>
<dbReference type="HOGENOM" id="CLU_024875_0_0_1"/>
<dbReference type="eggNOG" id="ENOG502SAFQ">
    <property type="taxonomic scope" value="Eukaryota"/>
</dbReference>
<dbReference type="GeneID" id="4701209"/>
<keyword evidence="8" id="KW-1185">Reference proteome</keyword>
<dbReference type="Pfam" id="PF00240">
    <property type="entry name" value="ubiquitin"/>
    <property type="match status" value="1"/>
</dbReference>
<organism evidence="7 8">
    <name type="scientific">Aspergillus clavatus (strain ATCC 1007 / CBS 513.65 / DSM 816 / NCTC 3887 / NRRL 1 / QM 1276 / 107)</name>
    <dbReference type="NCBI Taxonomy" id="344612"/>
    <lineage>
        <taxon>Eukaryota</taxon>
        <taxon>Fungi</taxon>
        <taxon>Dikarya</taxon>
        <taxon>Ascomycota</taxon>
        <taxon>Pezizomycotina</taxon>
        <taxon>Eurotiomycetes</taxon>
        <taxon>Eurotiomycetidae</taxon>
        <taxon>Eurotiales</taxon>
        <taxon>Aspergillaceae</taxon>
        <taxon>Aspergillus</taxon>
        <taxon>Aspergillus subgen. Fumigati</taxon>
    </lineage>
</organism>
<feature type="region of interest" description="Disordered" evidence="5">
    <location>
        <begin position="580"/>
        <end position="638"/>
    </location>
</feature>
<dbReference type="InterPro" id="IPR029071">
    <property type="entry name" value="Ubiquitin-like_domsf"/>
</dbReference>
<feature type="compositionally biased region" description="Basic and acidic residues" evidence="5">
    <location>
        <begin position="584"/>
        <end position="595"/>
    </location>
</feature>
<dbReference type="GO" id="GO:0030968">
    <property type="term" value="P:endoplasmic reticulum unfolded protein response"/>
    <property type="evidence" value="ECO:0007669"/>
    <property type="project" value="TreeGrafter"/>
</dbReference>
<accession>A1CNN6</accession>
<dbReference type="Gene3D" id="3.10.20.90">
    <property type="entry name" value="Phosphatidylinositol 3-kinase Catalytic Subunit, Chain A, domain 1"/>
    <property type="match status" value="1"/>
</dbReference>
<keyword evidence="2" id="KW-0812">Transmembrane</keyword>
<evidence type="ECO:0000256" key="3">
    <source>
        <dbReference type="ARBA" id="ARBA00022989"/>
    </source>
</evidence>
<dbReference type="PROSITE" id="PS50053">
    <property type="entry name" value="UBIQUITIN_2"/>
    <property type="match status" value="1"/>
</dbReference>
<evidence type="ECO:0000256" key="1">
    <source>
        <dbReference type="ARBA" id="ARBA00004370"/>
    </source>
</evidence>
<sequence>MASNPSPDIATPENGITPHNVTLHVLCPSLESTNRFTYNDLPLSTTVGALKARLTDSIPGRPPPHTQRLIFRGRALLDDAVTLQTSVSQNAEYSLHLALPPPSSTTSVRSAIPSGYNSPATRSQQDAFASSGWAPPAQNYGQTLRHRGGMPPVVPHEAELSLALQRNIEIVRRNVETLEAIQQNRFASQGTPNQATSTTGSASRPNPSNIAQSSQLRTGLYQSGPFPPTGQPSSLNPAPHVSTDFRTLRSWPVRSWPAIRSQTTDSRVRLELLQLQVAQAEDELRLGIAPPADRIIRIRNQLCELLDDQYSDLNGERNGAIESLLTRIFNVYSRADQLRITHSRLRTQTPISTTPANSEQVRSPIYLVQSRDGYQGVLASPGASNSIQATLDSLRTAQTPETATIPVPGQPAGLRANPEAVVMENAVRQAVLNQRAGNDGPAGLSRHIRRIWLFVRLYFFCYMFSDSGTWLRVVYVTLAVVISLLSETSYPRHLYNWTIAPVQRHLEGLVHWAPDTTADTTNRAAAGTHGPGADRATLPGQLRQNLRQVERSLALFLASLVPGVGERHIEVRNAAEAARNAQLAREEEERHRQQETEDNTEQQPTRGGEAAQNEQTAPAEENALAANELDPLIPPEDN</sequence>
<feature type="compositionally biased region" description="Polar residues" evidence="5">
    <location>
        <begin position="183"/>
        <end position="221"/>
    </location>
</feature>
<evidence type="ECO:0000313" key="8">
    <source>
        <dbReference type="Proteomes" id="UP000006701"/>
    </source>
</evidence>
<name>A1CNN6_ASPCL</name>
<gene>
    <name evidence="7" type="ORF">ACLA_019620</name>
</gene>
<dbReference type="GO" id="GO:0016020">
    <property type="term" value="C:membrane"/>
    <property type="evidence" value="ECO:0007669"/>
    <property type="project" value="UniProtKB-SubCell"/>
</dbReference>
<keyword evidence="4" id="KW-0472">Membrane</keyword>
<comment type="subcellular location">
    <subcellularLocation>
        <location evidence="1">Membrane</location>
    </subcellularLocation>
</comment>
<proteinExistence type="predicted"/>
<feature type="compositionally biased region" description="Polar residues" evidence="5">
    <location>
        <begin position="104"/>
        <end position="128"/>
    </location>
</feature>
<dbReference type="PANTHER" id="PTHR12943:SF27">
    <property type="entry name" value="HOMOCYSTEINE-INDUCED ENDOPLASMIC RETICULUM PROTEIN, ISOFORM A"/>
    <property type="match status" value="1"/>
</dbReference>
<dbReference type="InterPro" id="IPR000626">
    <property type="entry name" value="Ubiquitin-like_dom"/>
</dbReference>
<evidence type="ECO:0000313" key="7">
    <source>
        <dbReference type="EMBL" id="EAW07257.1"/>
    </source>
</evidence>
<feature type="region of interest" description="Disordered" evidence="5">
    <location>
        <begin position="102"/>
        <end position="148"/>
    </location>
</feature>
<dbReference type="OMA" id="NASWSRW"/>